<accession>D1P7S6</accession>
<keyword evidence="2" id="KW-1185">Reference proteome</keyword>
<protein>
    <submittedName>
        <fullName evidence="1">Uncharacterized protein</fullName>
    </submittedName>
</protein>
<evidence type="ECO:0000313" key="2">
    <source>
        <dbReference type="Proteomes" id="UP000005512"/>
    </source>
</evidence>
<dbReference type="EMBL" id="ABXV02000060">
    <property type="protein sequence ID" value="EFB70596.1"/>
    <property type="molecule type" value="Genomic_DNA"/>
</dbReference>
<proteinExistence type="predicted"/>
<evidence type="ECO:0000313" key="1">
    <source>
        <dbReference type="EMBL" id="EFB70596.1"/>
    </source>
</evidence>
<sequence length="43" mass="5021">MILAKNLSSPISPLIDHRIRLTDSIHDGKYRKGKTYTEEEYTE</sequence>
<dbReference type="HOGENOM" id="CLU_3238223_0_0_6"/>
<dbReference type="AlphaFoldDB" id="D1P7S6"/>
<organism evidence="1 2">
    <name type="scientific">Providencia rustigianii DSM 4541</name>
    <dbReference type="NCBI Taxonomy" id="500637"/>
    <lineage>
        <taxon>Bacteria</taxon>
        <taxon>Pseudomonadati</taxon>
        <taxon>Pseudomonadota</taxon>
        <taxon>Gammaproteobacteria</taxon>
        <taxon>Enterobacterales</taxon>
        <taxon>Morganellaceae</taxon>
        <taxon>Providencia</taxon>
    </lineage>
</organism>
<gene>
    <name evidence="1" type="ORF">PROVRUST_08298</name>
</gene>
<dbReference type="Proteomes" id="UP000005512">
    <property type="component" value="Unassembled WGS sequence"/>
</dbReference>
<reference evidence="1" key="1">
    <citation type="submission" date="2009-12" db="EMBL/GenBank/DDBJ databases">
        <authorList>
            <person name="Weinstock G."/>
            <person name="Sodergren E."/>
            <person name="Clifton S."/>
            <person name="Fulton L."/>
            <person name="Fulton B."/>
            <person name="Courtney L."/>
            <person name="Fronick C."/>
            <person name="Harrison M."/>
            <person name="Strong C."/>
            <person name="Farmer C."/>
            <person name="Delahaunty K."/>
            <person name="Markovic C."/>
            <person name="Hall O."/>
            <person name="Minx P."/>
            <person name="Tomlinson C."/>
            <person name="Mitreva M."/>
            <person name="Nelson J."/>
            <person name="Hou S."/>
            <person name="Wollam A."/>
            <person name="Pepin K.H."/>
            <person name="Johnson M."/>
            <person name="Bhonagiri V."/>
            <person name="Nash W.E."/>
            <person name="Warren W."/>
            <person name="Chinwalla A."/>
            <person name="Mardis E.R."/>
            <person name="Wilson R.K."/>
        </authorList>
    </citation>
    <scope>NUCLEOTIDE SEQUENCE [LARGE SCALE GENOMIC DNA]</scope>
    <source>
        <strain evidence="1">DSM 4541</strain>
    </source>
</reference>
<comment type="caution">
    <text evidence="1">The sequence shown here is derived from an EMBL/GenBank/DDBJ whole genome shotgun (WGS) entry which is preliminary data.</text>
</comment>
<name>D1P7S6_9GAMM</name>